<dbReference type="InterPro" id="IPR032428">
    <property type="entry name" value="TrfB"/>
</dbReference>
<dbReference type="RefSeq" id="WP_045341692.1">
    <property type="nucleotide sequence ID" value="NZ_KY978631.1"/>
</dbReference>
<accession>A0A223DQJ2</accession>
<evidence type="ECO:0000313" key="4">
    <source>
        <dbReference type="EMBL" id="ASS84975.1"/>
    </source>
</evidence>
<dbReference type="EMBL" id="KY978631">
    <property type="protein sequence ID" value="ASS84975.1"/>
    <property type="molecule type" value="Genomic_DNA"/>
</dbReference>
<dbReference type="Pfam" id="PF16509">
    <property type="entry name" value="KORA"/>
    <property type="match status" value="1"/>
</dbReference>
<dbReference type="Gene3D" id="1.10.10.2690">
    <property type="match status" value="1"/>
</dbReference>
<keyword evidence="1" id="KW-0805">Transcription regulation</keyword>
<evidence type="ECO:0000256" key="2">
    <source>
        <dbReference type="ARBA" id="ARBA00023163"/>
    </source>
</evidence>
<dbReference type="InterPro" id="IPR053721">
    <property type="entry name" value="Fimbrial_Adhesin_Reg"/>
</dbReference>
<gene>
    <name evidence="4" type="primary">korA</name>
</gene>
<organism evidence="4">
    <name type="scientific">Klebsiella pneumoniae</name>
    <dbReference type="NCBI Taxonomy" id="573"/>
    <lineage>
        <taxon>Bacteria</taxon>
        <taxon>Pseudomonadati</taxon>
        <taxon>Pseudomonadota</taxon>
        <taxon>Gammaproteobacteria</taxon>
        <taxon>Enterobacterales</taxon>
        <taxon>Enterobacteriaceae</taxon>
        <taxon>Klebsiella/Raoultella group</taxon>
        <taxon>Klebsiella</taxon>
        <taxon>Klebsiella pneumoniae complex</taxon>
    </lineage>
</organism>
<proteinExistence type="predicted"/>
<sequence>MSKIKRLTESDWKNLEPRMRTLSHQTTSIGYAIFVEGKRQVDVARENELSTQAVFATIKRLQKIIDEYMDEEGTKLVYVEGWLPPELAAQVQKMIAEHGKPSAK</sequence>
<keyword evidence="4" id="KW-0614">Plasmid</keyword>
<name>A0A223DQJ2_KLEPN</name>
<protein>
    <submittedName>
        <fullName evidence="4">Transcriptional repressor protein KorA</fullName>
    </submittedName>
</protein>
<dbReference type="AlphaFoldDB" id="A0A223DQJ2"/>
<evidence type="ECO:0000259" key="3">
    <source>
        <dbReference type="Pfam" id="PF16509"/>
    </source>
</evidence>
<geneLocation type="plasmid" evidence="4">
    <name>p447-IMP</name>
</geneLocation>
<evidence type="ECO:0000256" key="1">
    <source>
        <dbReference type="ARBA" id="ARBA00023015"/>
    </source>
</evidence>
<feature type="domain" description="TrfB transcriptional repressor protein" evidence="3">
    <location>
        <begin position="7"/>
        <end position="93"/>
    </location>
</feature>
<keyword evidence="2" id="KW-0804">Transcription</keyword>
<reference evidence="4" key="1">
    <citation type="submission" date="2019-05" db="EMBL/GenBank/DDBJ databases">
        <title>Complete sequence of plasmid p447-IMP harbouring the metallo-beta-lactamase gene blaIMP-8.</title>
        <authorList>
            <person name="Zhan Z."/>
            <person name="Feng J."/>
            <person name="Jiang X."/>
            <person name="Liang Q."/>
            <person name="Liang L."/>
            <person name="Yuan M."/>
            <person name="Fang H."/>
            <person name="Li P."/>
            <person name="Zhou D."/>
        </authorList>
    </citation>
    <scope>NUCLEOTIDE SEQUENCE</scope>
    <source>
        <strain evidence="4">447</strain>
        <plasmid evidence="4">p447-IMP</plasmid>
    </source>
</reference>